<protein>
    <submittedName>
        <fullName evidence="1">Uncharacterized protein</fullName>
    </submittedName>
</protein>
<comment type="caution">
    <text evidence="1">The sequence shown here is derived from an EMBL/GenBank/DDBJ whole genome shotgun (WGS) entry which is preliminary data.</text>
</comment>
<keyword evidence="2" id="KW-1185">Reference proteome</keyword>
<reference evidence="1 2" key="1">
    <citation type="journal article" date="2020" name="bioRxiv">
        <title>Whole genome comparisons of ergot fungi reveals the divergence and evolution of species within the genus Claviceps are the result of varying mechanisms driving genome evolution and host range expansion.</title>
        <authorList>
            <person name="Wyka S.A."/>
            <person name="Mondo S.J."/>
            <person name="Liu M."/>
            <person name="Dettman J."/>
            <person name="Nalam V."/>
            <person name="Broders K.D."/>
        </authorList>
    </citation>
    <scope>NUCLEOTIDE SEQUENCE [LARGE SCALE GENOMIC DNA]</scope>
    <source>
        <strain evidence="1 2">CCC 1485</strain>
    </source>
</reference>
<proteinExistence type="predicted"/>
<accession>A0A9P7MD12</accession>
<evidence type="ECO:0000313" key="2">
    <source>
        <dbReference type="Proteomes" id="UP000706124"/>
    </source>
</evidence>
<dbReference type="AlphaFoldDB" id="A0A9P7MD12"/>
<evidence type="ECO:0000313" key="1">
    <source>
        <dbReference type="EMBL" id="KAG5939287.1"/>
    </source>
</evidence>
<name>A0A9P7MD12_9HYPO</name>
<dbReference type="EMBL" id="SRPO01000134">
    <property type="protein sequence ID" value="KAG5939287.1"/>
    <property type="molecule type" value="Genomic_DNA"/>
</dbReference>
<organism evidence="1 2">
    <name type="scientific">Claviceps pazoutovae</name>
    <dbReference type="NCBI Taxonomy" id="1649127"/>
    <lineage>
        <taxon>Eukaryota</taxon>
        <taxon>Fungi</taxon>
        <taxon>Dikarya</taxon>
        <taxon>Ascomycota</taxon>
        <taxon>Pezizomycotina</taxon>
        <taxon>Sordariomycetes</taxon>
        <taxon>Hypocreomycetidae</taxon>
        <taxon>Hypocreales</taxon>
        <taxon>Clavicipitaceae</taxon>
        <taxon>Claviceps</taxon>
    </lineage>
</organism>
<dbReference type="Proteomes" id="UP000706124">
    <property type="component" value="Unassembled WGS sequence"/>
</dbReference>
<sequence length="110" mass="12426">MQYEGLDALRIGRVLALAHDTHFIRLLRKDARTGLISMQYAVLKCVKLPELSLDVLLHRSCGMGSNNNNDNNNNNKKKKKRLLNENSGAFWNTKTGYQTSSLAGQFFKSI</sequence>
<gene>
    <name evidence="1" type="ORF">E4U60_000946</name>
</gene>